<proteinExistence type="predicted"/>
<dbReference type="EMBL" id="VGLS01000018">
    <property type="protein sequence ID" value="MBM3222424.1"/>
    <property type="molecule type" value="Genomic_DNA"/>
</dbReference>
<protein>
    <submittedName>
        <fullName evidence="1">DUF4058 family protein</fullName>
    </submittedName>
</protein>
<dbReference type="InterPro" id="IPR025132">
    <property type="entry name" value="DUF4058"/>
</dbReference>
<gene>
    <name evidence="1" type="ORF">FJZ47_01275</name>
</gene>
<comment type="caution">
    <text evidence="1">The sequence shown here is derived from an EMBL/GenBank/DDBJ whole genome shotgun (WGS) entry which is preliminary data.</text>
</comment>
<name>A0A937VWM8_UNCTE</name>
<dbReference type="Pfam" id="PF13267">
    <property type="entry name" value="DUF4058"/>
    <property type="match status" value="1"/>
</dbReference>
<dbReference type="Proteomes" id="UP000712673">
    <property type="component" value="Unassembled WGS sequence"/>
</dbReference>
<dbReference type="AlphaFoldDB" id="A0A937VWM8"/>
<sequence>MPSPFPGMDPFIESRRIWTDFHLDLAAEMRAYLNTRVQPGYYATAVDWQCINVLHNEERLPMSECTHLQLMLLAEQQHDRVRCRHCHLTIKAADLPSRYCPECWEATGRKQYDFEPVVSARTDVVRYRCEMCGVIIEAH</sequence>
<evidence type="ECO:0000313" key="1">
    <source>
        <dbReference type="EMBL" id="MBM3222424.1"/>
    </source>
</evidence>
<reference evidence="1" key="1">
    <citation type="submission" date="2019-03" db="EMBL/GenBank/DDBJ databases">
        <title>Lake Tanganyika Metagenome-Assembled Genomes (MAGs).</title>
        <authorList>
            <person name="Tran P."/>
        </authorList>
    </citation>
    <scope>NUCLEOTIDE SEQUENCE</scope>
    <source>
        <strain evidence="1">K_DeepCast_65m_m2_066</strain>
    </source>
</reference>
<organism evidence="1 2">
    <name type="scientific">Tectimicrobiota bacterium</name>
    <dbReference type="NCBI Taxonomy" id="2528274"/>
    <lineage>
        <taxon>Bacteria</taxon>
        <taxon>Pseudomonadati</taxon>
        <taxon>Nitrospinota/Tectimicrobiota group</taxon>
        <taxon>Candidatus Tectimicrobiota</taxon>
    </lineage>
</organism>
<accession>A0A937VWM8</accession>
<evidence type="ECO:0000313" key="2">
    <source>
        <dbReference type="Proteomes" id="UP000712673"/>
    </source>
</evidence>